<comment type="subcellular location">
    <subcellularLocation>
        <location evidence="4 17">Cytoplasm</location>
    </subcellularLocation>
</comment>
<feature type="binding site" evidence="19">
    <location>
        <position position="295"/>
    </location>
    <ligand>
        <name>phosphoenolpyruvate</name>
        <dbReference type="ChEBI" id="CHEBI:58702"/>
    </ligand>
</feature>
<dbReference type="Gene3D" id="3.50.30.10">
    <property type="entry name" value="Phosphohistidine domain"/>
    <property type="match status" value="1"/>
</dbReference>
<protein>
    <recommendedName>
        <fullName evidence="7 17">Phosphoenolpyruvate-protein phosphotransferase</fullName>
        <ecNumber evidence="6 17">2.7.3.9</ecNumber>
    </recommendedName>
    <alternativeName>
        <fullName evidence="16 17">Phosphotransferase system, enzyme I</fullName>
    </alternativeName>
</protein>
<dbReference type="NCBIfam" id="TIGR01417">
    <property type="entry name" value="PTS_I_fam"/>
    <property type="match status" value="1"/>
</dbReference>
<dbReference type="InterPro" id="IPR050499">
    <property type="entry name" value="PEP-utilizing_PTS_enzyme"/>
</dbReference>
<dbReference type="GO" id="GO:0016301">
    <property type="term" value="F:kinase activity"/>
    <property type="evidence" value="ECO:0007669"/>
    <property type="project" value="UniProtKB-KW"/>
</dbReference>
<evidence type="ECO:0000256" key="11">
    <source>
        <dbReference type="ARBA" id="ARBA00022679"/>
    </source>
</evidence>
<feature type="active site" description="Proton donor" evidence="18">
    <location>
        <position position="501"/>
    </location>
</feature>
<dbReference type="InterPro" id="IPR036637">
    <property type="entry name" value="Phosphohistidine_dom_sf"/>
</dbReference>
<dbReference type="PANTHER" id="PTHR46244">
    <property type="entry name" value="PHOSPHOENOLPYRUVATE-PROTEIN PHOSPHOTRANSFERASE"/>
    <property type="match status" value="1"/>
</dbReference>
<dbReference type="Pfam" id="PF02896">
    <property type="entry name" value="PEP-utilizers_C"/>
    <property type="match status" value="1"/>
</dbReference>
<keyword evidence="14 17" id="KW-0418">Kinase</keyword>
<dbReference type="EMBL" id="JACOPO010000002">
    <property type="protein sequence ID" value="MBC5722163.1"/>
    <property type="molecule type" value="Genomic_DNA"/>
</dbReference>
<evidence type="ECO:0000256" key="16">
    <source>
        <dbReference type="ARBA" id="ARBA00033235"/>
    </source>
</evidence>
<evidence type="ECO:0000259" key="24">
    <source>
        <dbReference type="Pfam" id="PF05524"/>
    </source>
</evidence>
<dbReference type="EC" id="2.7.3.9" evidence="6 17"/>
<evidence type="ECO:0000256" key="20">
    <source>
        <dbReference type="PIRSR" id="PIRSR000732-3"/>
    </source>
</evidence>
<dbReference type="PRINTS" id="PR01736">
    <property type="entry name" value="PHPHTRNFRASE"/>
</dbReference>
<dbReference type="PIRSF" id="PIRSF000732">
    <property type="entry name" value="PTS_enzyme_I"/>
    <property type="match status" value="1"/>
</dbReference>
<keyword evidence="11 17" id="KW-0808">Transferase</keyword>
<dbReference type="Gene3D" id="1.10.274.10">
    <property type="entry name" value="PtsI, HPr-binding domain"/>
    <property type="match status" value="1"/>
</dbReference>
<evidence type="ECO:0000256" key="17">
    <source>
        <dbReference type="PIRNR" id="PIRNR000732"/>
    </source>
</evidence>
<evidence type="ECO:0000313" key="25">
    <source>
        <dbReference type="EMBL" id="MBC5722163.1"/>
    </source>
</evidence>
<gene>
    <name evidence="25" type="primary">ptsP</name>
    <name evidence="25" type="ORF">H8S11_04950</name>
</gene>
<dbReference type="GO" id="GO:0009401">
    <property type="term" value="P:phosphoenolpyruvate-dependent sugar phosphotransferase system"/>
    <property type="evidence" value="ECO:0007669"/>
    <property type="project" value="UniProtKB-KW"/>
</dbReference>
<dbReference type="Gene3D" id="3.20.20.60">
    <property type="entry name" value="Phosphoenolpyruvate-binding domains"/>
    <property type="match status" value="1"/>
</dbReference>
<keyword evidence="12 17" id="KW-0598">Phosphotransferase system</keyword>
<evidence type="ECO:0000259" key="22">
    <source>
        <dbReference type="Pfam" id="PF00391"/>
    </source>
</evidence>
<comment type="similarity">
    <text evidence="5 17">Belongs to the PEP-utilizing enzyme family.</text>
</comment>
<dbReference type="Proteomes" id="UP000628736">
    <property type="component" value="Unassembled WGS sequence"/>
</dbReference>
<keyword evidence="8 17" id="KW-0813">Transport</keyword>
<dbReference type="InterPro" id="IPR008731">
    <property type="entry name" value="PTS_EIN"/>
</dbReference>
<feature type="binding site" evidence="20">
    <location>
        <position position="430"/>
    </location>
    <ligand>
        <name>Mg(2+)</name>
        <dbReference type="ChEBI" id="CHEBI:18420"/>
    </ligand>
</feature>
<feature type="coiled-coil region" evidence="21">
    <location>
        <begin position="39"/>
        <end position="70"/>
    </location>
</feature>
<sequence>MTLKGTAVSPGVVVGKVYRYERFVPIFSSESPESTASELTHYLEACRLAREEMEGLRERFQNKNEQDKADILSAHLEILGDETIDEELRGLIESGDMNGQRAIQTVYEQYANMLEKLPDPTIRERAADLRDIEIRLLRCWEGLPEQELSVLPPDTIVVAWDLVPSDTATLDRDNVRGIITEVGGTTSHSAIIARNYEIPAVLGVTGAISQLQDGQPIILDAVDGVVLTELNDQLLEVYQAKGAVEREQRTHTKLFIDREPVTPDGVRIEVELNIAAADPDNLAGAKYTDGVGLFRTEFLYMGRNTLPSEEEQFQAYRKVLMTFQRRPVVLRTMDIGGDKPLECLDMPTESNPFLGNRALRLCFRHPELLHTQLRAALRASAYGNLWLMFPMVASMDDIYMAKAALEQVKAELKAEGHPFQPDFKTGIMVEIPSIAILADQAAAEVDFASIGTNDLTQYLMAVDRGNPAVSSYYQPYHPAMFRLIRHVVSAFAKQGKPVSVCGELGGDPLAAAVLIGSGIRRLSMNISSVASVKEMILSTDLKKAAALSDAVCMMTSAEEVKRYLKKTIYSEYSVE</sequence>
<dbReference type="GO" id="GO:0046872">
    <property type="term" value="F:metal ion binding"/>
    <property type="evidence" value="ECO:0007669"/>
    <property type="project" value="UniProtKB-KW"/>
</dbReference>
<evidence type="ECO:0000256" key="6">
    <source>
        <dbReference type="ARBA" id="ARBA00012232"/>
    </source>
</evidence>
<keyword evidence="10 17" id="KW-0762">Sugar transport</keyword>
<evidence type="ECO:0000256" key="19">
    <source>
        <dbReference type="PIRSR" id="PIRSR000732-2"/>
    </source>
</evidence>
<evidence type="ECO:0000256" key="4">
    <source>
        <dbReference type="ARBA" id="ARBA00004496"/>
    </source>
</evidence>
<dbReference type="GO" id="GO:0005737">
    <property type="term" value="C:cytoplasm"/>
    <property type="evidence" value="ECO:0007669"/>
    <property type="project" value="UniProtKB-SubCell"/>
</dbReference>
<dbReference type="InterPro" id="IPR018274">
    <property type="entry name" value="PEP_util_AS"/>
</dbReference>
<feature type="binding site" evidence="19">
    <location>
        <position position="331"/>
    </location>
    <ligand>
        <name>phosphoenolpyruvate</name>
        <dbReference type="ChEBI" id="CHEBI:58702"/>
    </ligand>
</feature>
<dbReference type="SUPFAM" id="SSF51621">
    <property type="entry name" value="Phosphoenolpyruvate/pyruvate domain"/>
    <property type="match status" value="1"/>
</dbReference>
<evidence type="ECO:0000256" key="9">
    <source>
        <dbReference type="ARBA" id="ARBA00022490"/>
    </source>
</evidence>
<evidence type="ECO:0000256" key="13">
    <source>
        <dbReference type="ARBA" id="ARBA00022723"/>
    </source>
</evidence>
<dbReference type="InterPro" id="IPR040442">
    <property type="entry name" value="Pyrv_kinase-like_dom_sf"/>
</dbReference>
<dbReference type="RefSeq" id="WP_186852397.1">
    <property type="nucleotide sequence ID" value="NZ_JACOPO010000002.1"/>
</dbReference>
<dbReference type="PROSITE" id="PS00370">
    <property type="entry name" value="PEP_ENZYMES_PHOS_SITE"/>
    <property type="match status" value="1"/>
</dbReference>
<feature type="binding site" evidence="20">
    <location>
        <position position="454"/>
    </location>
    <ligand>
        <name>Mg(2+)</name>
        <dbReference type="ChEBI" id="CHEBI:18420"/>
    </ligand>
</feature>
<proteinExistence type="inferred from homology"/>
<comment type="caution">
    <text evidence="25">The sequence shown here is derived from an EMBL/GenBank/DDBJ whole genome shotgun (WGS) entry which is preliminary data.</text>
</comment>
<dbReference type="Pfam" id="PF00391">
    <property type="entry name" value="PEP-utilizers"/>
    <property type="match status" value="1"/>
</dbReference>
<keyword evidence="9 17" id="KW-0963">Cytoplasm</keyword>
<keyword evidence="21" id="KW-0175">Coiled coil</keyword>
<dbReference type="InterPro" id="IPR024692">
    <property type="entry name" value="PTS_EI"/>
</dbReference>
<accession>A0A8J6J9K7</accession>
<keyword evidence="15 17" id="KW-0460">Magnesium</keyword>
<evidence type="ECO:0000256" key="3">
    <source>
        <dbReference type="ARBA" id="ARBA00002728"/>
    </source>
</evidence>
<dbReference type="InterPro" id="IPR006318">
    <property type="entry name" value="PTS_EI-like"/>
</dbReference>
<comment type="cofactor">
    <cofactor evidence="2 17 20">
        <name>Mg(2+)</name>
        <dbReference type="ChEBI" id="CHEBI:18420"/>
    </cofactor>
</comment>
<evidence type="ECO:0000313" key="26">
    <source>
        <dbReference type="Proteomes" id="UP000628736"/>
    </source>
</evidence>
<feature type="active site" description="Tele-phosphohistidine intermediate" evidence="18">
    <location>
        <position position="188"/>
    </location>
</feature>
<evidence type="ECO:0000256" key="8">
    <source>
        <dbReference type="ARBA" id="ARBA00022448"/>
    </source>
</evidence>
<dbReference type="InterPro" id="IPR015813">
    <property type="entry name" value="Pyrv/PenolPyrv_kinase-like_dom"/>
</dbReference>
<evidence type="ECO:0000256" key="7">
    <source>
        <dbReference type="ARBA" id="ARBA00016544"/>
    </source>
</evidence>
<dbReference type="SUPFAM" id="SSF52009">
    <property type="entry name" value="Phosphohistidine domain"/>
    <property type="match status" value="1"/>
</dbReference>
<comment type="catalytic activity">
    <reaction evidence="1 17">
        <text>L-histidyl-[protein] + phosphoenolpyruvate = N(pros)-phospho-L-histidyl-[protein] + pyruvate</text>
        <dbReference type="Rhea" id="RHEA:23880"/>
        <dbReference type="Rhea" id="RHEA-COMP:9745"/>
        <dbReference type="Rhea" id="RHEA-COMP:9746"/>
        <dbReference type="ChEBI" id="CHEBI:15361"/>
        <dbReference type="ChEBI" id="CHEBI:29979"/>
        <dbReference type="ChEBI" id="CHEBI:58702"/>
        <dbReference type="ChEBI" id="CHEBI:64837"/>
        <dbReference type="EC" id="2.7.3.9"/>
    </reaction>
</comment>
<evidence type="ECO:0000256" key="21">
    <source>
        <dbReference type="SAM" id="Coils"/>
    </source>
</evidence>
<feature type="binding site" evidence="19">
    <location>
        <position position="464"/>
    </location>
    <ligand>
        <name>phosphoenolpyruvate</name>
        <dbReference type="ChEBI" id="CHEBI:58702"/>
    </ligand>
</feature>
<keyword evidence="13 17" id="KW-0479">Metal-binding</keyword>
<evidence type="ECO:0000256" key="14">
    <source>
        <dbReference type="ARBA" id="ARBA00022777"/>
    </source>
</evidence>
<reference evidence="25" key="1">
    <citation type="submission" date="2020-08" db="EMBL/GenBank/DDBJ databases">
        <title>Genome public.</title>
        <authorList>
            <person name="Liu C."/>
            <person name="Sun Q."/>
        </authorList>
    </citation>
    <scope>NUCLEOTIDE SEQUENCE</scope>
    <source>
        <strain evidence="25">NSJ-23</strain>
    </source>
</reference>
<name>A0A8J6J9K7_9FIRM</name>
<dbReference type="SUPFAM" id="SSF47831">
    <property type="entry name" value="Enzyme I of the PEP:sugar phosphotransferase system HPr-binding (sub)domain"/>
    <property type="match status" value="1"/>
</dbReference>
<organism evidence="25 26">
    <name type="scientific">Flintibacter hominis</name>
    <dbReference type="NCBI Taxonomy" id="2763048"/>
    <lineage>
        <taxon>Bacteria</taxon>
        <taxon>Bacillati</taxon>
        <taxon>Bacillota</taxon>
        <taxon>Clostridia</taxon>
        <taxon>Eubacteriales</taxon>
        <taxon>Flintibacter</taxon>
    </lineage>
</organism>
<dbReference type="AlphaFoldDB" id="A0A8J6J9K7"/>
<feature type="domain" description="PEP-utilising enzyme C-terminal" evidence="23">
    <location>
        <begin position="257"/>
        <end position="539"/>
    </location>
</feature>
<dbReference type="GO" id="GO:0008965">
    <property type="term" value="F:phosphoenolpyruvate-protein phosphotransferase activity"/>
    <property type="evidence" value="ECO:0007669"/>
    <property type="project" value="UniProtKB-EC"/>
</dbReference>
<evidence type="ECO:0000256" key="12">
    <source>
        <dbReference type="ARBA" id="ARBA00022683"/>
    </source>
</evidence>
<feature type="binding site" evidence="19">
    <location>
        <begin position="453"/>
        <end position="454"/>
    </location>
    <ligand>
        <name>phosphoenolpyruvate</name>
        <dbReference type="ChEBI" id="CHEBI:58702"/>
    </ligand>
</feature>
<dbReference type="InterPro" id="IPR008279">
    <property type="entry name" value="PEP-util_enz_mobile_dom"/>
</dbReference>
<feature type="domain" description="Phosphotransferase system enzyme I N-terminal" evidence="24">
    <location>
        <begin position="4"/>
        <end position="125"/>
    </location>
</feature>
<dbReference type="InterPro" id="IPR000121">
    <property type="entry name" value="PEP_util_C"/>
</dbReference>
<keyword evidence="26" id="KW-1185">Reference proteome</keyword>
<evidence type="ECO:0000256" key="15">
    <source>
        <dbReference type="ARBA" id="ARBA00022842"/>
    </source>
</evidence>
<comment type="function">
    <text evidence="3 17">General (non sugar-specific) component of the phosphoenolpyruvate-dependent sugar phosphotransferase system (sugar PTS). This major carbohydrate active-transport system catalyzes the phosphorylation of incoming sugar substrates concomitantly with their translocation across the cell membrane. Enzyme I transfers the phosphoryl group from phosphoenolpyruvate (PEP) to the phosphoryl carrier protein (HPr).</text>
</comment>
<dbReference type="Pfam" id="PF05524">
    <property type="entry name" value="PEP-utilisers_N"/>
    <property type="match status" value="1"/>
</dbReference>
<evidence type="ECO:0000259" key="23">
    <source>
        <dbReference type="Pfam" id="PF02896"/>
    </source>
</evidence>
<evidence type="ECO:0000256" key="10">
    <source>
        <dbReference type="ARBA" id="ARBA00022597"/>
    </source>
</evidence>
<feature type="domain" description="PEP-utilising enzyme mobile" evidence="22">
    <location>
        <begin position="152"/>
        <end position="224"/>
    </location>
</feature>
<evidence type="ECO:0000256" key="18">
    <source>
        <dbReference type="PIRSR" id="PIRSR000732-1"/>
    </source>
</evidence>
<dbReference type="InterPro" id="IPR036618">
    <property type="entry name" value="PtsI_HPr-bd_sf"/>
</dbReference>
<evidence type="ECO:0000256" key="2">
    <source>
        <dbReference type="ARBA" id="ARBA00001946"/>
    </source>
</evidence>
<evidence type="ECO:0000256" key="1">
    <source>
        <dbReference type="ARBA" id="ARBA00000683"/>
    </source>
</evidence>
<evidence type="ECO:0000256" key="5">
    <source>
        <dbReference type="ARBA" id="ARBA00007837"/>
    </source>
</evidence>
<dbReference type="PANTHER" id="PTHR46244:SF3">
    <property type="entry name" value="PHOSPHOENOLPYRUVATE-PROTEIN PHOSPHOTRANSFERASE"/>
    <property type="match status" value="1"/>
</dbReference>